<dbReference type="EMBL" id="FODE01000021">
    <property type="protein sequence ID" value="SEN90228.1"/>
    <property type="molecule type" value="Genomic_DNA"/>
</dbReference>
<gene>
    <name evidence="1" type="ORF">SAMN04489859_102148</name>
</gene>
<dbReference type="Proteomes" id="UP000199054">
    <property type="component" value="Unassembled WGS sequence"/>
</dbReference>
<evidence type="ECO:0000313" key="2">
    <source>
        <dbReference type="Proteomes" id="UP000199054"/>
    </source>
</evidence>
<name>A0A1H8KCT7_9RHOB</name>
<dbReference type="RefSeq" id="WP_090613672.1">
    <property type="nucleotide sequence ID" value="NZ_CP067124.1"/>
</dbReference>
<sequence length="90" mass="9734">MSISEQPERLGLLKVMFRDGGIQTVSNVSAKEAGTLLDHLGKMMVDDVPAPRFAAIRRPEDSYAVDLSQVRSVEFALFADEPTDAGALLA</sequence>
<dbReference type="STRING" id="34002.SAMN04489859_102148"/>
<reference evidence="1 2" key="1">
    <citation type="submission" date="2016-10" db="EMBL/GenBank/DDBJ databases">
        <authorList>
            <person name="de Groot N.N."/>
        </authorList>
    </citation>
    <scope>NUCLEOTIDE SEQUENCE [LARGE SCALE GENOMIC DNA]</scope>
    <source>
        <strain evidence="1 2">DSM 8512</strain>
    </source>
</reference>
<keyword evidence="2" id="KW-1185">Reference proteome</keyword>
<evidence type="ECO:0000313" key="1">
    <source>
        <dbReference type="EMBL" id="SEN90228.1"/>
    </source>
</evidence>
<protein>
    <submittedName>
        <fullName evidence="1">Uncharacterized protein</fullName>
    </submittedName>
</protein>
<dbReference type="AlphaFoldDB" id="A0A1H8KCT7"/>
<accession>A0A1H8KCT7</accession>
<proteinExistence type="predicted"/>
<organism evidence="1 2">
    <name type="scientific">Paracoccus alcaliphilus</name>
    <dbReference type="NCBI Taxonomy" id="34002"/>
    <lineage>
        <taxon>Bacteria</taxon>
        <taxon>Pseudomonadati</taxon>
        <taxon>Pseudomonadota</taxon>
        <taxon>Alphaproteobacteria</taxon>
        <taxon>Rhodobacterales</taxon>
        <taxon>Paracoccaceae</taxon>
        <taxon>Paracoccus</taxon>
    </lineage>
</organism>